<evidence type="ECO:0000259" key="2">
    <source>
        <dbReference type="PROSITE" id="PS50883"/>
    </source>
</evidence>
<evidence type="ECO:0000313" key="5">
    <source>
        <dbReference type="Proteomes" id="UP000268908"/>
    </source>
</evidence>
<dbReference type="InterPro" id="IPR001633">
    <property type="entry name" value="EAL_dom"/>
</dbReference>
<feature type="domain" description="GGDEF" evidence="3">
    <location>
        <begin position="246"/>
        <end position="380"/>
    </location>
</feature>
<dbReference type="RefSeq" id="WP_165904801.1">
    <property type="nucleotide sequence ID" value="NZ_BHVV01000006.1"/>
</dbReference>
<dbReference type="InterPro" id="IPR029016">
    <property type="entry name" value="GAF-like_dom_sf"/>
</dbReference>
<dbReference type="Gene3D" id="3.30.450.40">
    <property type="match status" value="1"/>
</dbReference>
<dbReference type="SMART" id="SM00065">
    <property type="entry name" value="GAF"/>
    <property type="match status" value="1"/>
</dbReference>
<dbReference type="SUPFAM" id="SSF141868">
    <property type="entry name" value="EAL domain-like"/>
    <property type="match status" value="1"/>
</dbReference>
<evidence type="ECO:0000313" key="4">
    <source>
        <dbReference type="EMBL" id="RLJ64738.1"/>
    </source>
</evidence>
<evidence type="ECO:0000256" key="1">
    <source>
        <dbReference type="SAM" id="Coils"/>
    </source>
</evidence>
<evidence type="ECO:0000259" key="3">
    <source>
        <dbReference type="PROSITE" id="PS50887"/>
    </source>
</evidence>
<dbReference type="InterPro" id="IPR035919">
    <property type="entry name" value="EAL_sf"/>
</dbReference>
<gene>
    <name evidence="4" type="ORF">DFR35_1384</name>
</gene>
<dbReference type="Gene3D" id="3.20.20.450">
    <property type="entry name" value="EAL domain"/>
    <property type="match status" value="1"/>
</dbReference>
<proteinExistence type="predicted"/>
<dbReference type="Pfam" id="PF00563">
    <property type="entry name" value="EAL"/>
    <property type="match status" value="1"/>
</dbReference>
<dbReference type="InterPro" id="IPR000160">
    <property type="entry name" value="GGDEF_dom"/>
</dbReference>
<dbReference type="InterPro" id="IPR003018">
    <property type="entry name" value="GAF"/>
</dbReference>
<sequence>MTQATNDSPERIAALEAQLRQREHEIALLRETAFAIGSELDLDKVFALIVDRARELIGAETVLLPLINDDCDEYTYRAGAGANVDEIVGESLPLDFGVCGWVWKHKRPWWRGVLSELSEQEKNLWEKDAGTLLLVPLVGRDHFLGGIAGINKTGGGDFSENDLHLLELFAGHAAIAIENAMAMERAAQARSDAEAAQAELQRMNKRLSAVNQELEYLSLYDNLTGLPNRSLFRDRIRKQIEQHADAALALLIVDIDRFQEINDTLGHEAGDELLRVVSGRFVKALEPADTISRMAGDEFAVLLAGAGADAAMIAARRLLATLDRTLQLAGQEVLVTAAAGIALYPQHGRDVSTLFKNADAAMLAAKREKSGAHCFDERHDAGAPGRIALIRDLRAALDREEFTLHYQPKVELATSTITGVEALARWRRPDGSVVPPEMFITALEQTGLIQPFTWWVLETAMRQRIAWLKLRFDLRIAVNVPVSVIMDPQFITGLTQLVERFGSRGGITIEITENVFFGDYDRLNAILSELRRFDIECSIDDFGTGHSSLARLRQLPVAELKIDRSFVMDMMRSKDDAVIVKSTIDLAQNLGLRVVAEGVENVQTLQQLYRLRCDVVQGHHIARALPVAELEHFLAHSKWAVARLGDAAAPDKTGDRTI</sequence>
<dbReference type="CDD" id="cd01948">
    <property type="entry name" value="EAL"/>
    <property type="match status" value="1"/>
</dbReference>
<reference evidence="4 5" key="1">
    <citation type="submission" date="2018-10" db="EMBL/GenBank/DDBJ databases">
        <title>Genomic Encyclopedia of Type Strains, Phase IV (KMG-IV): sequencing the most valuable type-strain genomes for metagenomic binning, comparative biology and taxonomic classification.</title>
        <authorList>
            <person name="Goeker M."/>
        </authorList>
    </citation>
    <scope>NUCLEOTIDE SEQUENCE [LARGE SCALE GENOMIC DNA]</scope>
    <source>
        <strain evidence="4 5">DSM 26916</strain>
    </source>
</reference>
<dbReference type="PROSITE" id="PS50887">
    <property type="entry name" value="GGDEF"/>
    <property type="match status" value="1"/>
</dbReference>
<keyword evidence="1" id="KW-0175">Coiled coil</keyword>
<keyword evidence="5" id="KW-1185">Reference proteome</keyword>
<dbReference type="InterPro" id="IPR043128">
    <property type="entry name" value="Rev_trsase/Diguanyl_cyclase"/>
</dbReference>
<accession>A0A497XEV9</accession>
<dbReference type="Gene3D" id="3.30.70.270">
    <property type="match status" value="1"/>
</dbReference>
<feature type="domain" description="EAL" evidence="2">
    <location>
        <begin position="386"/>
        <end position="638"/>
    </location>
</feature>
<dbReference type="NCBIfam" id="TIGR00254">
    <property type="entry name" value="GGDEF"/>
    <property type="match status" value="1"/>
</dbReference>
<dbReference type="SMART" id="SM00052">
    <property type="entry name" value="EAL"/>
    <property type="match status" value="1"/>
</dbReference>
<dbReference type="PROSITE" id="PS50883">
    <property type="entry name" value="EAL"/>
    <property type="match status" value="1"/>
</dbReference>
<organism evidence="4 5">
    <name type="scientific">Sulfurisoma sediminicola</name>
    <dbReference type="NCBI Taxonomy" id="1381557"/>
    <lineage>
        <taxon>Bacteria</taxon>
        <taxon>Pseudomonadati</taxon>
        <taxon>Pseudomonadota</taxon>
        <taxon>Betaproteobacteria</taxon>
        <taxon>Nitrosomonadales</taxon>
        <taxon>Sterolibacteriaceae</taxon>
        <taxon>Sulfurisoma</taxon>
    </lineage>
</organism>
<dbReference type="Pfam" id="PF00990">
    <property type="entry name" value="GGDEF"/>
    <property type="match status" value="1"/>
</dbReference>
<protein>
    <submittedName>
        <fullName evidence="4">Diguanylate cyclase (GGDEF)-like protein</fullName>
    </submittedName>
</protein>
<dbReference type="EMBL" id="RCCI01000005">
    <property type="protein sequence ID" value="RLJ64738.1"/>
    <property type="molecule type" value="Genomic_DNA"/>
</dbReference>
<dbReference type="Pfam" id="PF13185">
    <property type="entry name" value="GAF_2"/>
    <property type="match status" value="1"/>
</dbReference>
<feature type="coiled-coil region" evidence="1">
    <location>
        <begin position="179"/>
        <end position="213"/>
    </location>
</feature>
<dbReference type="PANTHER" id="PTHR44757">
    <property type="entry name" value="DIGUANYLATE CYCLASE DGCP"/>
    <property type="match status" value="1"/>
</dbReference>
<dbReference type="Proteomes" id="UP000268908">
    <property type="component" value="Unassembled WGS sequence"/>
</dbReference>
<dbReference type="SMART" id="SM00267">
    <property type="entry name" value="GGDEF"/>
    <property type="match status" value="1"/>
</dbReference>
<name>A0A497XEV9_9PROT</name>
<dbReference type="PANTHER" id="PTHR44757:SF2">
    <property type="entry name" value="BIOFILM ARCHITECTURE MAINTENANCE PROTEIN MBAA"/>
    <property type="match status" value="1"/>
</dbReference>
<dbReference type="SUPFAM" id="SSF55781">
    <property type="entry name" value="GAF domain-like"/>
    <property type="match status" value="1"/>
</dbReference>
<dbReference type="InterPro" id="IPR052155">
    <property type="entry name" value="Biofilm_reg_signaling"/>
</dbReference>
<dbReference type="SUPFAM" id="SSF55073">
    <property type="entry name" value="Nucleotide cyclase"/>
    <property type="match status" value="1"/>
</dbReference>
<dbReference type="InterPro" id="IPR029787">
    <property type="entry name" value="Nucleotide_cyclase"/>
</dbReference>
<dbReference type="AlphaFoldDB" id="A0A497XEV9"/>
<dbReference type="CDD" id="cd01949">
    <property type="entry name" value="GGDEF"/>
    <property type="match status" value="1"/>
</dbReference>
<comment type="caution">
    <text evidence="4">The sequence shown here is derived from an EMBL/GenBank/DDBJ whole genome shotgun (WGS) entry which is preliminary data.</text>
</comment>